<dbReference type="PANTHER" id="PTHR11085">
    <property type="entry name" value="NAD-DEPENDENT PROTEIN DEACYLASE SIRTUIN-5, MITOCHONDRIAL-RELATED"/>
    <property type="match status" value="1"/>
</dbReference>
<dbReference type="Gene3D" id="3.30.1600.10">
    <property type="entry name" value="SIR2/SIRT2 'Small Domain"/>
    <property type="match status" value="1"/>
</dbReference>
<evidence type="ECO:0000256" key="5">
    <source>
        <dbReference type="ARBA" id="ARBA00023128"/>
    </source>
</evidence>
<dbReference type="InterPro" id="IPR003000">
    <property type="entry name" value="Sirtuin"/>
</dbReference>
<evidence type="ECO:0000313" key="10">
    <source>
        <dbReference type="Proteomes" id="UP000320762"/>
    </source>
</evidence>
<dbReference type="GO" id="GO:0046872">
    <property type="term" value="F:metal ion binding"/>
    <property type="evidence" value="ECO:0007669"/>
    <property type="project" value="UniProtKB-KW"/>
</dbReference>
<dbReference type="InterPro" id="IPR050134">
    <property type="entry name" value="NAD-dep_sirtuin_deacylases"/>
</dbReference>
<reference evidence="9 10" key="1">
    <citation type="journal article" date="2019" name="New Phytol.">
        <title>Comparative genomics reveals unique wood-decay strategies and fruiting body development in the Schizophyllaceae.</title>
        <authorList>
            <person name="Almasi E."/>
            <person name="Sahu N."/>
            <person name="Krizsan K."/>
            <person name="Balint B."/>
            <person name="Kovacs G.M."/>
            <person name="Kiss B."/>
            <person name="Cseklye J."/>
            <person name="Drula E."/>
            <person name="Henrissat B."/>
            <person name="Nagy I."/>
            <person name="Chovatia M."/>
            <person name="Adam C."/>
            <person name="LaButti K."/>
            <person name="Lipzen A."/>
            <person name="Riley R."/>
            <person name="Grigoriev I.V."/>
            <person name="Nagy L.G."/>
        </authorList>
    </citation>
    <scope>NUCLEOTIDE SEQUENCE [LARGE SCALE GENOMIC DNA]</scope>
    <source>
        <strain evidence="9 10">NL-1724</strain>
    </source>
</reference>
<dbReference type="EMBL" id="VDMD01000001">
    <property type="protein sequence ID" value="TRM69005.1"/>
    <property type="molecule type" value="Genomic_DNA"/>
</dbReference>
<evidence type="ECO:0000256" key="6">
    <source>
        <dbReference type="PROSITE-ProRule" id="PRU00236"/>
    </source>
</evidence>
<feature type="compositionally biased region" description="Low complexity" evidence="7">
    <location>
        <begin position="127"/>
        <end position="137"/>
    </location>
</feature>
<organism evidence="9 10">
    <name type="scientific">Schizophyllum amplum</name>
    <dbReference type="NCBI Taxonomy" id="97359"/>
    <lineage>
        <taxon>Eukaryota</taxon>
        <taxon>Fungi</taxon>
        <taxon>Dikarya</taxon>
        <taxon>Basidiomycota</taxon>
        <taxon>Agaricomycotina</taxon>
        <taxon>Agaricomycetes</taxon>
        <taxon>Agaricomycetidae</taxon>
        <taxon>Agaricales</taxon>
        <taxon>Schizophyllaceae</taxon>
        <taxon>Schizophyllum</taxon>
    </lineage>
</organism>
<evidence type="ECO:0000256" key="7">
    <source>
        <dbReference type="SAM" id="MobiDB-lite"/>
    </source>
</evidence>
<keyword evidence="6" id="KW-0862">Zinc</keyword>
<dbReference type="InterPro" id="IPR026590">
    <property type="entry name" value="Ssirtuin_cat_dom"/>
</dbReference>
<dbReference type="GO" id="GO:0005739">
    <property type="term" value="C:mitochondrion"/>
    <property type="evidence" value="ECO:0007669"/>
    <property type="project" value="UniProtKB-SubCell"/>
</dbReference>
<dbReference type="PANTHER" id="PTHR11085:SF10">
    <property type="entry name" value="NAD-DEPENDENT PROTEIN DEACYLASE SIRTUIN-5, MITOCHONDRIAL-RELATED"/>
    <property type="match status" value="1"/>
</dbReference>
<gene>
    <name evidence="9" type="ORF">BD626DRAFT_472608</name>
</gene>
<feature type="binding site" evidence="6">
    <location>
        <position position="218"/>
    </location>
    <ligand>
        <name>Zn(2+)</name>
        <dbReference type="ChEBI" id="CHEBI:29105"/>
    </ligand>
</feature>
<comment type="similarity">
    <text evidence="2">Belongs to the sirtuin family. Class I subfamily.</text>
</comment>
<proteinExistence type="inferred from homology"/>
<comment type="subcellular location">
    <subcellularLocation>
        <location evidence="1">Mitochondrion</location>
    </subcellularLocation>
</comment>
<keyword evidence="5" id="KW-0496">Mitochondrion</keyword>
<feature type="active site" description="Proton acceptor" evidence="6">
    <location>
        <position position="161"/>
    </location>
</feature>
<dbReference type="STRING" id="97359.A0A550CW44"/>
<dbReference type="Gene3D" id="3.40.50.1220">
    <property type="entry name" value="TPP-binding domain"/>
    <property type="match status" value="1"/>
</dbReference>
<dbReference type="AlphaFoldDB" id="A0A550CW44"/>
<comment type="caution">
    <text evidence="9">The sequence shown here is derived from an EMBL/GenBank/DDBJ whole genome shotgun (WGS) entry which is preliminary data.</text>
</comment>
<evidence type="ECO:0000256" key="3">
    <source>
        <dbReference type="ARBA" id="ARBA00022679"/>
    </source>
</evidence>
<dbReference type="GO" id="GO:0017136">
    <property type="term" value="F:histone deacetylase activity, NAD-dependent"/>
    <property type="evidence" value="ECO:0007669"/>
    <property type="project" value="TreeGrafter"/>
</dbReference>
<accession>A0A550CW44</accession>
<dbReference type="GO" id="GO:0005634">
    <property type="term" value="C:nucleus"/>
    <property type="evidence" value="ECO:0007669"/>
    <property type="project" value="TreeGrafter"/>
</dbReference>
<dbReference type="InterPro" id="IPR029035">
    <property type="entry name" value="DHS-like_NAD/FAD-binding_dom"/>
</dbReference>
<dbReference type="SUPFAM" id="SSF52467">
    <property type="entry name" value="DHS-like NAD/FAD-binding domain"/>
    <property type="match status" value="1"/>
</dbReference>
<dbReference type="InterPro" id="IPR026591">
    <property type="entry name" value="Sirtuin_cat_small_dom_sf"/>
</dbReference>
<name>A0A550CW44_9AGAR</name>
<evidence type="ECO:0000259" key="8">
    <source>
        <dbReference type="PROSITE" id="PS50305"/>
    </source>
</evidence>
<feature type="binding site" evidence="6">
    <location>
        <position position="169"/>
    </location>
    <ligand>
        <name>Zn(2+)</name>
        <dbReference type="ChEBI" id="CHEBI:29105"/>
    </ligand>
</feature>
<feature type="region of interest" description="Disordered" evidence="7">
    <location>
        <begin position="127"/>
        <end position="152"/>
    </location>
</feature>
<evidence type="ECO:0000256" key="4">
    <source>
        <dbReference type="ARBA" id="ARBA00023027"/>
    </source>
</evidence>
<feature type="domain" description="Deacetylase sirtuin-type" evidence="8">
    <location>
        <begin position="1"/>
        <end position="309"/>
    </location>
</feature>
<dbReference type="GO" id="GO:0070403">
    <property type="term" value="F:NAD+ binding"/>
    <property type="evidence" value="ECO:0007669"/>
    <property type="project" value="InterPro"/>
</dbReference>
<sequence>MDSATAFREAFRSSKHIVVIAGAGLSAASGIPTFRDGGGMWRSLSATALATPEAFEANPSLVWQFYHYRRTKCLEAKPNSAHQVVAKMSLPAQLRKVAPEAKSFHLITQNVDRLSVDTLNALVNVEASPSSSTADTPTGDKPTDKKPQKRPVFPNSILEMHGPIFDVRCTACDHCEEDRTDPLCPALGAANASFANYTDAGTKEINIPLADLPRCRACGALARPGVVWFGEKPYYLDEINSIVYKADMCLVIGTSSTVRPASTYAYRVQRHGGKVAVFNLDPSEKDEQADFVFRGGCESVLPSLFPELA</sequence>
<dbReference type="Proteomes" id="UP000320762">
    <property type="component" value="Unassembled WGS sequence"/>
</dbReference>
<protein>
    <submittedName>
        <fullName evidence="9">DHS-like NAD/FAD-binding domain-containing protein</fullName>
    </submittedName>
</protein>
<dbReference type="Pfam" id="PF02146">
    <property type="entry name" value="SIR2"/>
    <property type="match status" value="2"/>
</dbReference>
<evidence type="ECO:0000256" key="1">
    <source>
        <dbReference type="ARBA" id="ARBA00004173"/>
    </source>
</evidence>
<feature type="binding site" evidence="6">
    <location>
        <position position="172"/>
    </location>
    <ligand>
        <name>Zn(2+)</name>
        <dbReference type="ChEBI" id="CHEBI:29105"/>
    </ligand>
</feature>
<dbReference type="PROSITE" id="PS50305">
    <property type="entry name" value="SIRTUIN"/>
    <property type="match status" value="1"/>
</dbReference>
<keyword evidence="10" id="KW-1185">Reference proteome</keyword>
<keyword evidence="3" id="KW-0808">Transferase</keyword>
<dbReference type="OrthoDB" id="424302at2759"/>
<keyword evidence="4" id="KW-0520">NAD</keyword>
<evidence type="ECO:0000256" key="2">
    <source>
        <dbReference type="ARBA" id="ARBA00006924"/>
    </source>
</evidence>
<evidence type="ECO:0000313" key="9">
    <source>
        <dbReference type="EMBL" id="TRM69005.1"/>
    </source>
</evidence>
<keyword evidence="6" id="KW-0479">Metal-binding</keyword>
<feature type="binding site" evidence="6">
    <location>
        <position position="215"/>
    </location>
    <ligand>
        <name>Zn(2+)</name>
        <dbReference type="ChEBI" id="CHEBI:29105"/>
    </ligand>
</feature>